<evidence type="ECO:0000313" key="1">
    <source>
        <dbReference type="EMBL" id="SDR20752.1"/>
    </source>
</evidence>
<protein>
    <submittedName>
        <fullName evidence="1">DNA binding domain-containing protein, excisionase family</fullName>
    </submittedName>
</protein>
<organism evidence="1 2">
    <name type="scientific">Tsukamurella pulmonis</name>
    <dbReference type="NCBI Taxonomy" id="47312"/>
    <lineage>
        <taxon>Bacteria</taxon>
        <taxon>Bacillati</taxon>
        <taxon>Actinomycetota</taxon>
        <taxon>Actinomycetes</taxon>
        <taxon>Mycobacteriales</taxon>
        <taxon>Tsukamurellaceae</taxon>
        <taxon>Tsukamurella</taxon>
    </lineage>
</organism>
<accession>A0A1H1H5I5</accession>
<dbReference type="Proteomes" id="UP000183053">
    <property type="component" value="Unassembled WGS sequence"/>
</dbReference>
<dbReference type="Pfam" id="PF19760">
    <property type="entry name" value="DUF6247"/>
    <property type="match status" value="1"/>
</dbReference>
<dbReference type="AlphaFoldDB" id="A0A1H1H5I5"/>
<dbReference type="RefSeq" id="WP_082756793.1">
    <property type="nucleotide sequence ID" value="NZ_FNLF01000002.1"/>
</dbReference>
<sequence length="119" mass="13258">MIERTGPAIREALREAAPDELPAFEVEFRAALADTEIDFDAARIDEVLTRWWAAAVLASDPVPVEEVAFAHRCMSEPGLTLGQAAKQLGVSCDEVERRVRDGALRGYWLGHPPRRFRIS</sequence>
<evidence type="ECO:0000313" key="2">
    <source>
        <dbReference type="Proteomes" id="UP000183053"/>
    </source>
</evidence>
<name>A0A1H1H5I5_9ACTN</name>
<dbReference type="InterPro" id="IPR046214">
    <property type="entry name" value="DUF6247"/>
</dbReference>
<proteinExistence type="predicted"/>
<reference evidence="2" key="1">
    <citation type="submission" date="2016-10" db="EMBL/GenBank/DDBJ databases">
        <authorList>
            <person name="Varghese N."/>
            <person name="Submissions S."/>
        </authorList>
    </citation>
    <scope>NUCLEOTIDE SEQUENCE [LARGE SCALE GENOMIC DNA]</scope>
    <source>
        <strain evidence="2">DSM 44142</strain>
    </source>
</reference>
<gene>
    <name evidence="1" type="ORF">SAMN04489765_3837</name>
</gene>
<dbReference type="EMBL" id="FNLF01000002">
    <property type="protein sequence ID" value="SDR20752.1"/>
    <property type="molecule type" value="Genomic_DNA"/>
</dbReference>
<dbReference type="OrthoDB" id="4762498at2"/>
<keyword evidence="2" id="KW-1185">Reference proteome</keyword>